<reference evidence="3 4" key="1">
    <citation type="submission" date="2020-10" db="EMBL/GenBank/DDBJ databases">
        <title>Phylogeny of dyella-like bacteria.</title>
        <authorList>
            <person name="Fu J."/>
        </authorList>
    </citation>
    <scope>NUCLEOTIDE SEQUENCE [LARGE SCALE GENOMIC DNA]</scope>
    <source>
        <strain evidence="3 4">DHOB09</strain>
    </source>
</reference>
<feature type="transmembrane region" description="Helical" evidence="1">
    <location>
        <begin position="282"/>
        <end position="301"/>
    </location>
</feature>
<proteinExistence type="predicted"/>
<dbReference type="InterPro" id="IPR027948">
    <property type="entry name" value="DUF4436"/>
</dbReference>
<dbReference type="EMBL" id="CP064030">
    <property type="protein sequence ID" value="QRN53440.1"/>
    <property type="molecule type" value="Genomic_DNA"/>
</dbReference>
<gene>
    <name evidence="3" type="ORF">ISN74_18820</name>
</gene>
<evidence type="ECO:0000313" key="4">
    <source>
        <dbReference type="Proteomes" id="UP000663181"/>
    </source>
</evidence>
<feature type="transmembrane region" description="Helical" evidence="1">
    <location>
        <begin position="246"/>
        <end position="262"/>
    </location>
</feature>
<keyword evidence="1" id="KW-0812">Transmembrane</keyword>
<evidence type="ECO:0000256" key="1">
    <source>
        <dbReference type="SAM" id="Phobius"/>
    </source>
</evidence>
<name>A0ABX7GSM5_9GAMM</name>
<keyword evidence="4" id="KW-1185">Reference proteome</keyword>
<protein>
    <submittedName>
        <fullName evidence="3">DUF4436 family protein</fullName>
    </submittedName>
</protein>
<dbReference type="RefSeq" id="WP_188795327.1">
    <property type="nucleotide sequence ID" value="NZ_BMIZ01000001.1"/>
</dbReference>
<feature type="chain" id="PRO_5045147788" evidence="2">
    <location>
        <begin position="44"/>
        <end position="316"/>
    </location>
</feature>
<dbReference type="Pfam" id="PF14494">
    <property type="entry name" value="DUF4436"/>
    <property type="match status" value="1"/>
</dbReference>
<keyword evidence="1" id="KW-1133">Transmembrane helix</keyword>
<keyword evidence="1" id="KW-0472">Membrane</keyword>
<accession>A0ABX7GSM5</accession>
<keyword evidence="2" id="KW-0732">Signal</keyword>
<organism evidence="3 4">
    <name type="scientific">Dyella caseinilytica</name>
    <dbReference type="NCBI Taxonomy" id="1849581"/>
    <lineage>
        <taxon>Bacteria</taxon>
        <taxon>Pseudomonadati</taxon>
        <taxon>Pseudomonadota</taxon>
        <taxon>Gammaproteobacteria</taxon>
        <taxon>Lysobacterales</taxon>
        <taxon>Rhodanobacteraceae</taxon>
        <taxon>Dyella</taxon>
    </lineage>
</organism>
<sequence length="316" mass="35260">MTRHVVKASLISHLHHRKHRWRVLACKLATAFVLILSASLLHAQDKAASPEVVPKGAVVGDDRPVVGINLVSFNPIVGDVKGRLTVVWPKSMLSKDFGLYHDARLLEGDSIDDSIWNMPGNEPFITFNSTIKTLSEVEGNGSQYLYPFDTHRIRMKIGLVTATADGDGWQPMPFDVDCTKCEFEGFTVTALGHFDEQGYYDAEFTMRRTLPTKLFSISLNIIMVLIALIVLIMALRILYYRESPEVSSLGFIGGLLFAIPAVRELQPKIPSMGLMIDYVGFFWAEGFLVTALLIVMICWLLRGNSTVSEDLPLEIE</sequence>
<evidence type="ECO:0000313" key="3">
    <source>
        <dbReference type="EMBL" id="QRN53440.1"/>
    </source>
</evidence>
<evidence type="ECO:0000256" key="2">
    <source>
        <dbReference type="SAM" id="SignalP"/>
    </source>
</evidence>
<feature type="transmembrane region" description="Helical" evidence="1">
    <location>
        <begin position="214"/>
        <end position="239"/>
    </location>
</feature>
<feature type="signal peptide" evidence="2">
    <location>
        <begin position="1"/>
        <end position="43"/>
    </location>
</feature>
<dbReference type="Proteomes" id="UP000663181">
    <property type="component" value="Chromosome"/>
</dbReference>